<evidence type="ECO:0000256" key="1">
    <source>
        <dbReference type="SAM" id="SignalP"/>
    </source>
</evidence>
<organism evidence="2 3">
    <name type="scientific">Trichoderma longibrachiatum ATCC 18648</name>
    <dbReference type="NCBI Taxonomy" id="983965"/>
    <lineage>
        <taxon>Eukaryota</taxon>
        <taxon>Fungi</taxon>
        <taxon>Dikarya</taxon>
        <taxon>Ascomycota</taxon>
        <taxon>Pezizomycotina</taxon>
        <taxon>Sordariomycetes</taxon>
        <taxon>Hypocreomycetidae</taxon>
        <taxon>Hypocreales</taxon>
        <taxon>Hypocreaceae</taxon>
        <taxon>Trichoderma</taxon>
    </lineage>
</organism>
<dbReference type="Proteomes" id="UP000240760">
    <property type="component" value="Unassembled WGS sequence"/>
</dbReference>
<sequence length="67" mass="7431">MAAVRDFSRCISLNPSFWPTMFFLVRFVLLTACSVSRKSSIEMNTSCTACSLSLTFQAEVVIAMLSL</sequence>
<protein>
    <submittedName>
        <fullName evidence="2">Uncharacterized protein</fullName>
    </submittedName>
</protein>
<accession>A0A2T4C1A1</accession>
<evidence type="ECO:0000313" key="2">
    <source>
        <dbReference type="EMBL" id="PTB75332.1"/>
    </source>
</evidence>
<dbReference type="AlphaFoldDB" id="A0A2T4C1A1"/>
<reference evidence="2 3" key="1">
    <citation type="submission" date="2016-07" db="EMBL/GenBank/DDBJ databases">
        <title>Multiple horizontal gene transfer events from other fungi enriched the ability of initially mycotrophic Trichoderma (Ascomycota) to feed on dead plant biomass.</title>
        <authorList>
            <consortium name="DOE Joint Genome Institute"/>
            <person name="Aerts A."/>
            <person name="Atanasova L."/>
            <person name="Chenthamara K."/>
            <person name="Zhang J."/>
            <person name="Grujic M."/>
            <person name="Henrissat B."/>
            <person name="Kuo A."/>
            <person name="Salamov A."/>
            <person name="Lipzen A."/>
            <person name="Labutti K."/>
            <person name="Barry K."/>
            <person name="Miao Y."/>
            <person name="Rahimi M.J."/>
            <person name="Shen Q."/>
            <person name="Grigoriev I.V."/>
            <person name="Kubicek C.P."/>
            <person name="Druzhinina I.S."/>
        </authorList>
    </citation>
    <scope>NUCLEOTIDE SEQUENCE [LARGE SCALE GENOMIC DNA]</scope>
    <source>
        <strain evidence="2 3">ATCC 18648</strain>
    </source>
</reference>
<keyword evidence="3" id="KW-1185">Reference proteome</keyword>
<gene>
    <name evidence="2" type="ORF">M440DRAFT_341074</name>
</gene>
<feature type="chain" id="PRO_5015475830" evidence="1">
    <location>
        <begin position="34"/>
        <end position="67"/>
    </location>
</feature>
<proteinExistence type="predicted"/>
<feature type="signal peptide" evidence="1">
    <location>
        <begin position="1"/>
        <end position="33"/>
    </location>
</feature>
<keyword evidence="1" id="KW-0732">Signal</keyword>
<evidence type="ECO:0000313" key="3">
    <source>
        <dbReference type="Proteomes" id="UP000240760"/>
    </source>
</evidence>
<dbReference type="EMBL" id="KZ679134">
    <property type="protein sequence ID" value="PTB75332.1"/>
    <property type="molecule type" value="Genomic_DNA"/>
</dbReference>
<name>A0A2T4C1A1_TRILO</name>